<gene>
    <name evidence="1" type="ORF">P153DRAFT_281450</name>
</gene>
<accession>A0A6A6AQH1</accession>
<evidence type="ECO:0000313" key="2">
    <source>
        <dbReference type="Proteomes" id="UP000799771"/>
    </source>
</evidence>
<protein>
    <submittedName>
        <fullName evidence="1">Uncharacterized protein</fullName>
    </submittedName>
</protein>
<dbReference type="Proteomes" id="UP000799771">
    <property type="component" value="Unassembled WGS sequence"/>
</dbReference>
<dbReference type="EMBL" id="ML977498">
    <property type="protein sequence ID" value="KAF2134179.1"/>
    <property type="molecule type" value="Genomic_DNA"/>
</dbReference>
<name>A0A6A6AQH1_9PLEO</name>
<reference evidence="1" key="1">
    <citation type="journal article" date="2020" name="Stud. Mycol.">
        <title>101 Dothideomycetes genomes: a test case for predicting lifestyles and emergence of pathogens.</title>
        <authorList>
            <person name="Haridas S."/>
            <person name="Albert R."/>
            <person name="Binder M."/>
            <person name="Bloem J."/>
            <person name="Labutti K."/>
            <person name="Salamov A."/>
            <person name="Andreopoulos B."/>
            <person name="Baker S."/>
            <person name="Barry K."/>
            <person name="Bills G."/>
            <person name="Bluhm B."/>
            <person name="Cannon C."/>
            <person name="Castanera R."/>
            <person name="Culley D."/>
            <person name="Daum C."/>
            <person name="Ezra D."/>
            <person name="Gonzalez J."/>
            <person name="Henrissat B."/>
            <person name="Kuo A."/>
            <person name="Liang C."/>
            <person name="Lipzen A."/>
            <person name="Lutzoni F."/>
            <person name="Magnuson J."/>
            <person name="Mondo S."/>
            <person name="Nolan M."/>
            <person name="Ohm R."/>
            <person name="Pangilinan J."/>
            <person name="Park H.-J."/>
            <person name="Ramirez L."/>
            <person name="Alfaro M."/>
            <person name="Sun H."/>
            <person name="Tritt A."/>
            <person name="Yoshinaga Y."/>
            <person name="Zwiers L.-H."/>
            <person name="Turgeon B."/>
            <person name="Goodwin S."/>
            <person name="Spatafora J."/>
            <person name="Crous P."/>
            <person name="Grigoriev I."/>
        </authorList>
    </citation>
    <scope>NUCLEOTIDE SEQUENCE</scope>
    <source>
        <strain evidence="1">CBS 119687</strain>
    </source>
</reference>
<dbReference type="AlphaFoldDB" id="A0A6A6AQH1"/>
<dbReference type="GeneID" id="54403573"/>
<proteinExistence type="predicted"/>
<dbReference type="RefSeq" id="XP_033528566.1">
    <property type="nucleotide sequence ID" value="XM_033663141.1"/>
</dbReference>
<organism evidence="1 2">
    <name type="scientific">Dothidotthia symphoricarpi CBS 119687</name>
    <dbReference type="NCBI Taxonomy" id="1392245"/>
    <lineage>
        <taxon>Eukaryota</taxon>
        <taxon>Fungi</taxon>
        <taxon>Dikarya</taxon>
        <taxon>Ascomycota</taxon>
        <taxon>Pezizomycotina</taxon>
        <taxon>Dothideomycetes</taxon>
        <taxon>Pleosporomycetidae</taxon>
        <taxon>Pleosporales</taxon>
        <taxon>Dothidotthiaceae</taxon>
        <taxon>Dothidotthia</taxon>
    </lineage>
</organism>
<keyword evidence="2" id="KW-1185">Reference proteome</keyword>
<sequence>MNFLPQGPRRFYIDSTTFISIVHELHELHELSKSTTVRRDSVTEIPSDIKINQWQRLFSFTRGEAVWHIENFQVLQDQELVTFDPDAYPMWSWDYMKNLGFDQDSYRYWLCSLSSMGRLVRIPSDIASTQRHSHGMFSLFVFASVDKHIDRISYAQLQRIPRIHVVHDWQGFPQKAVVLRD</sequence>
<evidence type="ECO:0000313" key="1">
    <source>
        <dbReference type="EMBL" id="KAF2134179.1"/>
    </source>
</evidence>
<dbReference type="OrthoDB" id="3262926at2759"/>